<sequence length="307" mass="33682">MSDRQPPEESAAPPPSQKDLDCASLARDALFPLKIQREDGGHHATQFPASAALGKVRIDAMKNNPYRSPSSFFPAGMAVVHDVETDELQLNGQPYVDETDASLQAIPNLLRVRCQPCGRNANYDYFVEKYRLPKVRDEKISKDAREIVLCTDRVMKSDYMPQNAKSSSLTLPSDEAPRSLVAVETALAHAVTKIGSEVERERKGRGAPTDVPVTCRELAAMELQAAAAAECFYTQTTNTGSEGAKTLVKRGPALGHAGFSVLYPIAVREMLRDRCMKAVATQRTADEFGIRQGRKCVSEVFSSRGHR</sequence>
<evidence type="ECO:0000313" key="2">
    <source>
        <dbReference type="EMBL" id="CAE0402779.1"/>
    </source>
</evidence>
<gene>
    <name evidence="2" type="ORF">ACOF00016_LOCUS1033</name>
</gene>
<reference evidence="2" key="1">
    <citation type="submission" date="2021-01" db="EMBL/GenBank/DDBJ databases">
        <authorList>
            <person name="Corre E."/>
            <person name="Pelletier E."/>
            <person name="Niang G."/>
            <person name="Scheremetjew M."/>
            <person name="Finn R."/>
            <person name="Kale V."/>
            <person name="Holt S."/>
            <person name="Cochrane G."/>
            <person name="Meng A."/>
            <person name="Brown T."/>
            <person name="Cohen L."/>
        </authorList>
    </citation>
    <scope>NUCLEOTIDE SEQUENCE</scope>
    <source>
        <strain evidence="2">CCMP127</strain>
    </source>
</reference>
<proteinExistence type="predicted"/>
<dbReference type="AlphaFoldDB" id="A0A7S3KXR9"/>
<protein>
    <submittedName>
        <fullName evidence="2">Uncharacterized protein</fullName>
    </submittedName>
</protein>
<evidence type="ECO:0000256" key="1">
    <source>
        <dbReference type="SAM" id="MobiDB-lite"/>
    </source>
</evidence>
<feature type="region of interest" description="Disordered" evidence="1">
    <location>
        <begin position="1"/>
        <end position="20"/>
    </location>
</feature>
<dbReference type="EMBL" id="HBIM01001191">
    <property type="protein sequence ID" value="CAE0402779.1"/>
    <property type="molecule type" value="Transcribed_RNA"/>
</dbReference>
<name>A0A7S3KXR9_9STRA</name>
<accession>A0A7S3KXR9</accession>
<organism evidence="2">
    <name type="scientific">Amphora coffeiformis</name>
    <dbReference type="NCBI Taxonomy" id="265554"/>
    <lineage>
        <taxon>Eukaryota</taxon>
        <taxon>Sar</taxon>
        <taxon>Stramenopiles</taxon>
        <taxon>Ochrophyta</taxon>
        <taxon>Bacillariophyta</taxon>
        <taxon>Bacillariophyceae</taxon>
        <taxon>Bacillariophycidae</taxon>
        <taxon>Thalassiophysales</taxon>
        <taxon>Catenulaceae</taxon>
        <taxon>Amphora</taxon>
    </lineage>
</organism>